<protein>
    <submittedName>
        <fullName evidence="4">C-type cytochrome domain-containing protein</fullName>
    </submittedName>
</protein>
<dbReference type="InterPro" id="IPR019251">
    <property type="entry name" value="DUF2231_TM"/>
</dbReference>
<keyword evidence="1" id="KW-0812">Transmembrane</keyword>
<dbReference type="EMBL" id="JBHSJJ010000019">
    <property type="protein sequence ID" value="MFC4874564.1"/>
    <property type="molecule type" value="Genomic_DNA"/>
</dbReference>
<dbReference type="SUPFAM" id="SSF52047">
    <property type="entry name" value="RNI-like"/>
    <property type="match status" value="1"/>
</dbReference>
<dbReference type="Proteomes" id="UP001595818">
    <property type="component" value="Unassembled WGS sequence"/>
</dbReference>
<evidence type="ECO:0000313" key="5">
    <source>
        <dbReference type="Proteomes" id="UP001595818"/>
    </source>
</evidence>
<evidence type="ECO:0000256" key="1">
    <source>
        <dbReference type="SAM" id="Phobius"/>
    </source>
</evidence>
<dbReference type="Pfam" id="PF09990">
    <property type="entry name" value="DUF2231"/>
    <property type="match status" value="1"/>
</dbReference>
<keyword evidence="1" id="KW-0472">Membrane</keyword>
<dbReference type="InterPro" id="IPR011429">
    <property type="entry name" value="Cyt_c_Planctomycete-type"/>
</dbReference>
<accession>A0ABV9T7I9</accession>
<feature type="transmembrane region" description="Helical" evidence="1">
    <location>
        <begin position="48"/>
        <end position="71"/>
    </location>
</feature>
<dbReference type="RefSeq" id="WP_377068533.1">
    <property type="nucleotide sequence ID" value="NZ_JBHSJJ010000019.1"/>
</dbReference>
<evidence type="ECO:0000259" key="2">
    <source>
        <dbReference type="Pfam" id="PF07635"/>
    </source>
</evidence>
<dbReference type="Gene3D" id="3.80.10.10">
    <property type="entry name" value="Ribonuclease Inhibitor"/>
    <property type="match status" value="1"/>
</dbReference>
<dbReference type="PANTHER" id="PTHR35889:SF3">
    <property type="entry name" value="F-BOX DOMAIN-CONTAINING PROTEIN"/>
    <property type="match status" value="1"/>
</dbReference>
<feature type="domain" description="DUF2231" evidence="3">
    <location>
        <begin position="15"/>
        <end position="139"/>
    </location>
</feature>
<evidence type="ECO:0000313" key="4">
    <source>
        <dbReference type="EMBL" id="MFC4874564.1"/>
    </source>
</evidence>
<reference evidence="5" key="1">
    <citation type="journal article" date="2019" name="Int. J. Syst. Evol. Microbiol.">
        <title>The Global Catalogue of Microorganisms (GCM) 10K type strain sequencing project: providing services to taxonomists for standard genome sequencing and annotation.</title>
        <authorList>
            <consortium name="The Broad Institute Genomics Platform"/>
            <consortium name="The Broad Institute Genome Sequencing Center for Infectious Disease"/>
            <person name="Wu L."/>
            <person name="Ma J."/>
        </authorList>
    </citation>
    <scope>NUCLEOTIDE SEQUENCE [LARGE SCALE GENOMIC DNA]</scope>
    <source>
        <strain evidence="5">CGMCC 4.7466</strain>
    </source>
</reference>
<sequence>MDQSAADIVIFFGRFHPLILHLPIGFLVLAFLMAFLSRKERFAYLRPAVGFVLLLGAISALVTATLGLMLARSGDYSEDLLFIHQWAGLILVILAFSSWFLYRQKEKKSTDKIQKAYWASLFVMMVFLAGAGHYGGSLTHGSTYLTQYMPNGLRALAGLPAQEKGPKLIKDLNEADVFADIVHPILEMRCNSCHNASKKKGDLQMHTRTALMKGGENGPVFVAGNVQESELIRRIHLPDIDDDHMPPKGKTQLSPDQITLLEWWIDKGAPFDKKVAEVQVNDEVNAILRTLADPDANKTEVEKLLASGTALADPEKIKAYKSRGISIKPLSNKENWLQVTLYKNDPVNEVLGELAEDFPEQITWLDLKDTPLSDAGMEHIAKFKNLTRLRAEKTGITDKGMSYLKELPYLEFLNIYGTSVGDEGIQYLQNSPNLRRLYVWESRVSKNGAARLQESSSQLEVNLGFEVTVVDSLTVEVLPVAVGN</sequence>
<dbReference type="Pfam" id="PF07635">
    <property type="entry name" value="PSCyt1"/>
    <property type="match status" value="1"/>
</dbReference>
<name>A0ABV9T7I9_9BACT</name>
<dbReference type="PANTHER" id="PTHR35889">
    <property type="entry name" value="CYCLOINULO-OLIGOSACCHARIDE FRUCTANOTRANSFERASE-RELATED"/>
    <property type="match status" value="1"/>
</dbReference>
<feature type="transmembrane region" description="Helical" evidence="1">
    <location>
        <begin position="18"/>
        <end position="36"/>
    </location>
</feature>
<feature type="domain" description="Cytochrome C Planctomycete-type" evidence="2">
    <location>
        <begin position="190"/>
        <end position="249"/>
    </location>
</feature>
<feature type="transmembrane region" description="Helical" evidence="1">
    <location>
        <begin position="116"/>
        <end position="136"/>
    </location>
</feature>
<evidence type="ECO:0000259" key="3">
    <source>
        <dbReference type="Pfam" id="PF09990"/>
    </source>
</evidence>
<organism evidence="4 5">
    <name type="scientific">Negadavirga shengliensis</name>
    <dbReference type="NCBI Taxonomy" id="1389218"/>
    <lineage>
        <taxon>Bacteria</taxon>
        <taxon>Pseudomonadati</taxon>
        <taxon>Bacteroidota</taxon>
        <taxon>Cytophagia</taxon>
        <taxon>Cytophagales</taxon>
        <taxon>Cyclobacteriaceae</taxon>
        <taxon>Negadavirga</taxon>
    </lineage>
</organism>
<keyword evidence="5" id="KW-1185">Reference proteome</keyword>
<keyword evidence="1" id="KW-1133">Transmembrane helix</keyword>
<gene>
    <name evidence="4" type="ORF">ACFPFU_22870</name>
</gene>
<feature type="transmembrane region" description="Helical" evidence="1">
    <location>
        <begin position="83"/>
        <end position="102"/>
    </location>
</feature>
<proteinExistence type="predicted"/>
<dbReference type="InterPro" id="IPR032675">
    <property type="entry name" value="LRR_dom_sf"/>
</dbReference>
<comment type="caution">
    <text evidence="4">The sequence shown here is derived from an EMBL/GenBank/DDBJ whole genome shotgun (WGS) entry which is preliminary data.</text>
</comment>